<evidence type="ECO:0000256" key="10">
    <source>
        <dbReference type="ARBA" id="ARBA00022741"/>
    </source>
</evidence>
<keyword evidence="12 16" id="KW-0067">ATP-binding</keyword>
<feature type="signal peptide" evidence="18">
    <location>
        <begin position="1"/>
        <end position="32"/>
    </location>
</feature>
<dbReference type="PROSITE" id="PS00107">
    <property type="entry name" value="PROTEIN_KINASE_ATP"/>
    <property type="match status" value="1"/>
</dbReference>
<dbReference type="GeneID" id="113689829"/>
<dbReference type="SMART" id="SM00220">
    <property type="entry name" value="S_TKc"/>
    <property type="match status" value="1"/>
</dbReference>
<dbReference type="FunFam" id="3.80.10.10:FF:000215">
    <property type="entry name" value="Receptor-like protein kinase HSL1"/>
    <property type="match status" value="1"/>
</dbReference>
<dbReference type="PANTHER" id="PTHR48056">
    <property type="entry name" value="LRR RECEPTOR-LIKE SERINE/THREONINE-PROTEIN KINASE-RELATED"/>
    <property type="match status" value="1"/>
</dbReference>
<sequence length="1009" mass="110826">MQMEQPSIISSMPLMLSILSLLSLHSLWSIHALNQEGLFLQQVKQSLFDPAGSLSSWFDRDATPCNWTGITCARRGNGRSPSPAVVSVNLAGAALAGPFPIFLCRLRYLSVVSMSNNSINSSLPLSISLCKSLTYLDLSENLLEGPIPDTLSQLPHLRCLNLDANYLSGDIPASFGEFRLLESLILTSNLLNGTIPASLGNITSLKRLQLAYNPFRPSQLAPELGNLTNLEDFWLSNCGLIGSIPESFAKLSRLANFDVAENGLTGPIPALFFQLKNIVQLEMYNNSFTGKLPSGWANLTELRRFDASMNSLTGRIPDELCQLPLESLHLYENKLMGALPESIAKSPNLNGLRLFSNRLNGSLPSELGKNSPLQTLDVSGNQFSGKIPESLCAKGKLEELLLIFNLFSGNIPASLAKCQSLGRVRLRFNRLTGEVPAEFWGLPHVYLLDLGNNVLSGHISHMIQGAKNLSTLVISNNKFSGNLPDEIGMLDNLIDLEARHNKFSGKIPSSLVKLEQLSRLDLYDNVLSGEIPEGIRALKQLSELNLARNKLSGEIPDEIGYLPGLNYLDLSWNNFSGEIPLALENLKLNELNLSCNHLSGTIPPLFDKDVYKDSFLENPGLCGGFAGLCPRKRRGRDTIYGLVLRSVSVIGACLLIVGLVFLIWKHKNIKKVKKGVIMNKWTSFQKLGFSETEIITCIDENNVIGSGASGKVYKAVLSDGEVVAVKKLWERSNKDDSSFSSVDSEKDEFEVEVQTLGNIRHKNIVRLLCCCSSGSCKLLVYEYMPNGSLGDLLHSSKGGLLDWPTRLRIALDAAEGLSYLHHDCVPPIVHRDVKSNNILLDEHFGAKISDFGVAKIVEVANKGVECMSAIAGSCGYIAPEYAYTLRVNEKSDIYSFGIVLLELLTGRRPVDPDLGDKDLATWVCTKLNQKGIDHVIDPNLASTYKEEICKVLNISLLCTSPLPVNRPSMRRVVKMLQESSTHCKTKIAEKECKLSTNSYQDSSKESSIV</sequence>
<evidence type="ECO:0000313" key="20">
    <source>
        <dbReference type="Proteomes" id="UP001652660"/>
    </source>
</evidence>
<dbReference type="GO" id="GO:0004674">
    <property type="term" value="F:protein serine/threonine kinase activity"/>
    <property type="evidence" value="ECO:0007669"/>
    <property type="project" value="UniProtKB-KW"/>
</dbReference>
<dbReference type="Gene3D" id="3.30.200.20">
    <property type="entry name" value="Phosphorylase Kinase, domain 1"/>
    <property type="match status" value="1"/>
</dbReference>
<dbReference type="InterPro" id="IPR055414">
    <property type="entry name" value="LRR_R13L4/SHOC2-like"/>
</dbReference>
<evidence type="ECO:0000256" key="2">
    <source>
        <dbReference type="ARBA" id="ARBA00008684"/>
    </source>
</evidence>
<accession>A0A6P6SD30</accession>
<dbReference type="InterPro" id="IPR011009">
    <property type="entry name" value="Kinase-like_dom_sf"/>
</dbReference>
<dbReference type="InterPro" id="IPR017441">
    <property type="entry name" value="Protein_kinase_ATP_BS"/>
</dbReference>
<dbReference type="Pfam" id="PF13855">
    <property type="entry name" value="LRR_8"/>
    <property type="match status" value="1"/>
</dbReference>
<dbReference type="InterPro" id="IPR008271">
    <property type="entry name" value="Ser/Thr_kinase_AS"/>
</dbReference>
<dbReference type="Gene3D" id="3.80.10.10">
    <property type="entry name" value="Ribonuclease Inhibitor"/>
    <property type="match status" value="3"/>
</dbReference>
<evidence type="ECO:0000256" key="5">
    <source>
        <dbReference type="ARBA" id="ARBA00022614"/>
    </source>
</evidence>
<keyword evidence="9" id="KW-0677">Repeat</keyword>
<evidence type="ECO:0000256" key="9">
    <source>
        <dbReference type="ARBA" id="ARBA00022737"/>
    </source>
</evidence>
<dbReference type="FunFam" id="3.30.200.20:FF:000513">
    <property type="entry name" value="Receptor-like protein kinase HSL1"/>
    <property type="match status" value="1"/>
</dbReference>
<keyword evidence="14 17" id="KW-0472">Membrane</keyword>
<keyword evidence="7 17" id="KW-0812">Transmembrane</keyword>
<evidence type="ECO:0000256" key="13">
    <source>
        <dbReference type="ARBA" id="ARBA00022989"/>
    </source>
</evidence>
<dbReference type="Proteomes" id="UP001652660">
    <property type="component" value="Chromosome 5c"/>
</dbReference>
<dbReference type="AlphaFoldDB" id="A0A6P6SD30"/>
<protein>
    <recommendedName>
        <fullName evidence="3">non-specific serine/threonine protein kinase</fullName>
        <ecNumber evidence="3">2.7.11.1</ecNumber>
    </recommendedName>
</protein>
<dbReference type="GO" id="GO:0033612">
    <property type="term" value="F:receptor serine/threonine kinase binding"/>
    <property type="evidence" value="ECO:0007669"/>
    <property type="project" value="TreeGrafter"/>
</dbReference>
<keyword evidence="6" id="KW-0808">Transferase</keyword>
<dbReference type="Pfam" id="PF00069">
    <property type="entry name" value="Pkinase"/>
    <property type="match status" value="1"/>
</dbReference>
<reference evidence="20" key="1">
    <citation type="journal article" date="2025" name="Foods">
        <title>Unveiling the Microbial Signatures of Arabica Coffee Cherries: Insights into Ripeness Specific Diversity, Functional Traits, and Implications for Quality and Safety.</title>
        <authorList>
            <consortium name="RefSeq"/>
            <person name="Tenea G.N."/>
            <person name="Cifuentes V."/>
            <person name="Reyes P."/>
            <person name="Cevallos-Vallejos M."/>
        </authorList>
    </citation>
    <scope>NUCLEOTIDE SEQUENCE [LARGE SCALE GENOMIC DNA]</scope>
</reference>
<evidence type="ECO:0000256" key="11">
    <source>
        <dbReference type="ARBA" id="ARBA00022777"/>
    </source>
</evidence>
<name>A0A6P6SD30_COFAR</name>
<comment type="similarity">
    <text evidence="2">Belongs to the protein kinase superfamily. Ser/Thr protein kinase family.</text>
</comment>
<evidence type="ECO:0000256" key="12">
    <source>
        <dbReference type="ARBA" id="ARBA00022840"/>
    </source>
</evidence>
<dbReference type="FunFam" id="3.80.10.10:FF:000077">
    <property type="entry name" value="LRR receptor-like serine/threonine-protein kinase ERL1"/>
    <property type="match status" value="1"/>
</dbReference>
<evidence type="ECO:0000256" key="14">
    <source>
        <dbReference type="ARBA" id="ARBA00023136"/>
    </source>
</evidence>
<dbReference type="PROSITE" id="PS50011">
    <property type="entry name" value="PROTEIN_KINASE_DOM"/>
    <property type="match status" value="1"/>
</dbReference>
<keyword evidence="8 18" id="KW-0732">Signal</keyword>
<feature type="chain" id="PRO_5028244820" description="non-specific serine/threonine protein kinase" evidence="18">
    <location>
        <begin position="33"/>
        <end position="1009"/>
    </location>
</feature>
<evidence type="ECO:0000256" key="4">
    <source>
        <dbReference type="ARBA" id="ARBA00022527"/>
    </source>
</evidence>
<dbReference type="Pfam" id="PF08263">
    <property type="entry name" value="LRRNT_2"/>
    <property type="match status" value="1"/>
</dbReference>
<dbReference type="FunFam" id="1.10.510.10:FF:000201">
    <property type="entry name" value="Leucine-rich repeat receptor-like serine/threonine-protein kinase"/>
    <property type="match status" value="1"/>
</dbReference>
<dbReference type="InterPro" id="IPR032675">
    <property type="entry name" value="LRR_dom_sf"/>
</dbReference>
<dbReference type="PROSITE" id="PS00108">
    <property type="entry name" value="PROTEIN_KINASE_ST"/>
    <property type="match status" value="1"/>
</dbReference>
<proteinExistence type="inferred from homology"/>
<evidence type="ECO:0000256" key="6">
    <source>
        <dbReference type="ARBA" id="ARBA00022679"/>
    </source>
</evidence>
<dbReference type="RefSeq" id="XP_027063422.1">
    <property type="nucleotide sequence ID" value="XM_027207621.2"/>
</dbReference>
<evidence type="ECO:0000313" key="21">
    <source>
        <dbReference type="RefSeq" id="XP_027063422.1"/>
    </source>
</evidence>
<reference evidence="21" key="2">
    <citation type="submission" date="2025-08" db="UniProtKB">
        <authorList>
            <consortium name="RefSeq"/>
        </authorList>
    </citation>
    <scope>IDENTIFICATION</scope>
    <source>
        <tissue evidence="21">Leaves</tissue>
    </source>
</reference>
<evidence type="ECO:0000259" key="19">
    <source>
        <dbReference type="PROSITE" id="PS50011"/>
    </source>
</evidence>
<dbReference type="Pfam" id="PF23598">
    <property type="entry name" value="LRR_14"/>
    <property type="match status" value="1"/>
</dbReference>
<dbReference type="PANTHER" id="PTHR48056:SF84">
    <property type="entry name" value="PROTEIN KINASE DOMAIN-CONTAINING PROTEIN"/>
    <property type="match status" value="1"/>
</dbReference>
<feature type="domain" description="Protein kinase" evidence="19">
    <location>
        <begin position="698"/>
        <end position="985"/>
    </location>
</feature>
<feature type="transmembrane region" description="Helical" evidence="17">
    <location>
        <begin position="639"/>
        <end position="664"/>
    </location>
</feature>
<dbReference type="SUPFAM" id="SSF52047">
    <property type="entry name" value="RNI-like"/>
    <property type="match status" value="1"/>
</dbReference>
<dbReference type="SUPFAM" id="SSF56112">
    <property type="entry name" value="Protein kinase-like (PK-like)"/>
    <property type="match status" value="1"/>
</dbReference>
<dbReference type="Gene3D" id="1.10.510.10">
    <property type="entry name" value="Transferase(Phosphotransferase) domain 1"/>
    <property type="match status" value="1"/>
</dbReference>
<dbReference type="InterPro" id="IPR050647">
    <property type="entry name" value="Plant_LRR-RLKs"/>
</dbReference>
<keyword evidence="13 17" id="KW-1133">Transmembrane helix</keyword>
<dbReference type="SUPFAM" id="SSF52058">
    <property type="entry name" value="L domain-like"/>
    <property type="match status" value="1"/>
</dbReference>
<dbReference type="InterPro" id="IPR000719">
    <property type="entry name" value="Prot_kinase_dom"/>
</dbReference>
<dbReference type="InterPro" id="IPR001611">
    <property type="entry name" value="Leu-rich_rpt"/>
</dbReference>
<dbReference type="EC" id="2.7.11.1" evidence="3"/>
<evidence type="ECO:0000256" key="3">
    <source>
        <dbReference type="ARBA" id="ARBA00012513"/>
    </source>
</evidence>
<dbReference type="InterPro" id="IPR013210">
    <property type="entry name" value="LRR_N_plant-typ"/>
</dbReference>
<keyword evidence="4" id="KW-0723">Serine/threonine-protein kinase</keyword>
<keyword evidence="10 16" id="KW-0547">Nucleotide-binding</keyword>
<keyword evidence="11" id="KW-0418">Kinase</keyword>
<evidence type="ECO:0000256" key="8">
    <source>
        <dbReference type="ARBA" id="ARBA00022729"/>
    </source>
</evidence>
<dbReference type="OrthoDB" id="2021138at2759"/>
<keyword evidence="15" id="KW-0325">Glycoprotein</keyword>
<dbReference type="FunFam" id="3.80.10.10:FF:000041">
    <property type="entry name" value="LRR receptor-like serine/threonine-protein kinase ERECTA"/>
    <property type="match status" value="1"/>
</dbReference>
<dbReference type="GO" id="GO:0005524">
    <property type="term" value="F:ATP binding"/>
    <property type="evidence" value="ECO:0007669"/>
    <property type="project" value="UniProtKB-UniRule"/>
</dbReference>
<organism evidence="20 21">
    <name type="scientific">Coffea arabica</name>
    <name type="common">Arabian coffee</name>
    <dbReference type="NCBI Taxonomy" id="13443"/>
    <lineage>
        <taxon>Eukaryota</taxon>
        <taxon>Viridiplantae</taxon>
        <taxon>Streptophyta</taxon>
        <taxon>Embryophyta</taxon>
        <taxon>Tracheophyta</taxon>
        <taxon>Spermatophyta</taxon>
        <taxon>Magnoliopsida</taxon>
        <taxon>eudicotyledons</taxon>
        <taxon>Gunneridae</taxon>
        <taxon>Pentapetalae</taxon>
        <taxon>asterids</taxon>
        <taxon>lamiids</taxon>
        <taxon>Gentianales</taxon>
        <taxon>Rubiaceae</taxon>
        <taxon>Ixoroideae</taxon>
        <taxon>Gardenieae complex</taxon>
        <taxon>Bertiereae - Coffeeae clade</taxon>
        <taxon>Coffeeae</taxon>
        <taxon>Coffea</taxon>
    </lineage>
</organism>
<dbReference type="GO" id="GO:0005886">
    <property type="term" value="C:plasma membrane"/>
    <property type="evidence" value="ECO:0007669"/>
    <property type="project" value="UniProtKB-SubCell"/>
</dbReference>
<keyword evidence="5" id="KW-0433">Leucine-rich repeat</keyword>
<feature type="binding site" evidence="16">
    <location>
        <position position="727"/>
    </location>
    <ligand>
        <name>ATP</name>
        <dbReference type="ChEBI" id="CHEBI:30616"/>
    </ligand>
</feature>
<evidence type="ECO:0000256" key="1">
    <source>
        <dbReference type="ARBA" id="ARBA00004251"/>
    </source>
</evidence>
<dbReference type="Pfam" id="PF00560">
    <property type="entry name" value="LRR_1"/>
    <property type="match status" value="3"/>
</dbReference>
<keyword evidence="20" id="KW-1185">Reference proteome</keyword>
<evidence type="ECO:0000256" key="16">
    <source>
        <dbReference type="PROSITE-ProRule" id="PRU10141"/>
    </source>
</evidence>
<evidence type="ECO:0000256" key="17">
    <source>
        <dbReference type="SAM" id="Phobius"/>
    </source>
</evidence>
<gene>
    <name evidence="21" type="primary">LOC113689829</name>
</gene>
<evidence type="ECO:0000256" key="18">
    <source>
        <dbReference type="SAM" id="SignalP"/>
    </source>
</evidence>
<evidence type="ECO:0000256" key="15">
    <source>
        <dbReference type="ARBA" id="ARBA00023180"/>
    </source>
</evidence>
<evidence type="ECO:0000256" key="7">
    <source>
        <dbReference type="ARBA" id="ARBA00022692"/>
    </source>
</evidence>
<comment type="subcellular location">
    <subcellularLocation>
        <location evidence="1">Cell membrane</location>
        <topology evidence="1">Single-pass type I membrane protein</topology>
    </subcellularLocation>
</comment>